<comment type="subcellular location">
    <subcellularLocation>
        <location evidence="1">Cell inner membrane</location>
        <topology evidence="1">Single-pass membrane protein</topology>
        <orientation evidence="1">Periplasmic side</orientation>
    </subcellularLocation>
</comment>
<evidence type="ECO:0000256" key="7">
    <source>
        <dbReference type="ARBA" id="ARBA00022927"/>
    </source>
</evidence>
<reference evidence="12 13" key="1">
    <citation type="submission" date="2021-07" db="EMBL/GenBank/DDBJ databases">
        <title>The draft genome sequence of Sphingomicrobium sp. B8.</title>
        <authorList>
            <person name="Mu L."/>
        </authorList>
    </citation>
    <scope>NUCLEOTIDE SEQUENCE [LARGE SCALE GENOMIC DNA]</scope>
    <source>
        <strain evidence="12 13">B8</strain>
    </source>
</reference>
<organism evidence="12 13">
    <name type="scientific">Sphingomicrobium clamense</name>
    <dbReference type="NCBI Taxonomy" id="2851013"/>
    <lineage>
        <taxon>Bacteria</taxon>
        <taxon>Pseudomonadati</taxon>
        <taxon>Pseudomonadota</taxon>
        <taxon>Alphaproteobacteria</taxon>
        <taxon>Sphingomonadales</taxon>
        <taxon>Sphingomonadaceae</taxon>
        <taxon>Sphingomicrobium</taxon>
    </lineage>
</organism>
<keyword evidence="3" id="KW-0813">Transport</keyword>
<dbReference type="PANTHER" id="PTHR33446:SF2">
    <property type="entry name" value="PROTEIN TONB"/>
    <property type="match status" value="1"/>
</dbReference>
<dbReference type="InterPro" id="IPR006260">
    <property type="entry name" value="TonB/TolA_C"/>
</dbReference>
<evidence type="ECO:0000256" key="2">
    <source>
        <dbReference type="ARBA" id="ARBA00006555"/>
    </source>
</evidence>
<keyword evidence="7" id="KW-0653">Protein transport</keyword>
<keyword evidence="13" id="KW-1185">Reference proteome</keyword>
<dbReference type="NCBIfam" id="TIGR01352">
    <property type="entry name" value="tonB_Cterm"/>
    <property type="match status" value="1"/>
</dbReference>
<dbReference type="Pfam" id="PF03544">
    <property type="entry name" value="TonB_C"/>
    <property type="match status" value="1"/>
</dbReference>
<comment type="similarity">
    <text evidence="2">Belongs to the TonB family.</text>
</comment>
<evidence type="ECO:0000256" key="3">
    <source>
        <dbReference type="ARBA" id="ARBA00022448"/>
    </source>
</evidence>
<evidence type="ECO:0000256" key="8">
    <source>
        <dbReference type="ARBA" id="ARBA00022989"/>
    </source>
</evidence>
<feature type="region of interest" description="Disordered" evidence="10">
    <location>
        <begin position="197"/>
        <end position="223"/>
    </location>
</feature>
<dbReference type="EMBL" id="JAHVAH010000001">
    <property type="protein sequence ID" value="MBW0145437.1"/>
    <property type="molecule type" value="Genomic_DNA"/>
</dbReference>
<accession>A0ABS6V789</accession>
<evidence type="ECO:0000256" key="6">
    <source>
        <dbReference type="ARBA" id="ARBA00022692"/>
    </source>
</evidence>
<dbReference type="RefSeq" id="WP_218633340.1">
    <property type="nucleotide sequence ID" value="NZ_JAHVAH010000001.1"/>
</dbReference>
<gene>
    <name evidence="12" type="ORF">KTQ36_09035</name>
</gene>
<keyword evidence="4" id="KW-1003">Cell membrane</keyword>
<evidence type="ECO:0000259" key="11">
    <source>
        <dbReference type="PROSITE" id="PS52015"/>
    </source>
</evidence>
<dbReference type="InterPro" id="IPR037682">
    <property type="entry name" value="TonB_C"/>
</dbReference>
<keyword evidence="5" id="KW-0997">Cell inner membrane</keyword>
<feature type="region of interest" description="Disordered" evidence="10">
    <location>
        <begin position="51"/>
        <end position="141"/>
    </location>
</feature>
<feature type="compositionally biased region" description="Polar residues" evidence="10">
    <location>
        <begin position="200"/>
        <end position="213"/>
    </location>
</feature>
<evidence type="ECO:0000256" key="1">
    <source>
        <dbReference type="ARBA" id="ARBA00004383"/>
    </source>
</evidence>
<keyword evidence="9" id="KW-0472">Membrane</keyword>
<evidence type="ECO:0000256" key="4">
    <source>
        <dbReference type="ARBA" id="ARBA00022475"/>
    </source>
</evidence>
<feature type="compositionally biased region" description="Pro residues" evidence="10">
    <location>
        <begin position="57"/>
        <end position="125"/>
    </location>
</feature>
<keyword evidence="8" id="KW-1133">Transmembrane helix</keyword>
<evidence type="ECO:0000256" key="9">
    <source>
        <dbReference type="ARBA" id="ARBA00023136"/>
    </source>
</evidence>
<dbReference type="PROSITE" id="PS52015">
    <property type="entry name" value="TONB_CTD"/>
    <property type="match status" value="1"/>
</dbReference>
<dbReference type="InterPro" id="IPR051045">
    <property type="entry name" value="TonB-dependent_transducer"/>
</dbReference>
<keyword evidence="6" id="KW-0812">Transmembrane</keyword>
<dbReference type="PANTHER" id="PTHR33446">
    <property type="entry name" value="PROTEIN TONB-RELATED"/>
    <property type="match status" value="1"/>
</dbReference>
<dbReference type="Proteomes" id="UP000698028">
    <property type="component" value="Unassembled WGS sequence"/>
</dbReference>
<name>A0ABS6V789_9SPHN</name>
<sequence length="223" mass="24054">MSYAQRREMKANRTGPIIIVALLHVVLGYVLVTGLAANVVKNVAEDLKTFNVEEEPPPPPEEPPPPPPEQPQVETPPPVVAPPPIVRTNVLPPPVTTARVAPPPVVTPTAPVAPPAPPAPPPPRIEPANPRGDVRGLFSTDDYPSRALRNEEQGTVRARLTIDTRGRVSACTVTQSSGSSLLDDTTCRLLQRRARFDPATDSSGAKVQGTYNTPPIRWEIPRR</sequence>
<protein>
    <submittedName>
        <fullName evidence="12">Energy transducer TonB</fullName>
    </submittedName>
</protein>
<comment type="caution">
    <text evidence="12">The sequence shown here is derived from an EMBL/GenBank/DDBJ whole genome shotgun (WGS) entry which is preliminary data.</text>
</comment>
<proteinExistence type="inferred from homology"/>
<feature type="domain" description="TonB C-terminal" evidence="11">
    <location>
        <begin position="128"/>
        <end position="223"/>
    </location>
</feature>
<evidence type="ECO:0000313" key="13">
    <source>
        <dbReference type="Proteomes" id="UP000698028"/>
    </source>
</evidence>
<evidence type="ECO:0000256" key="10">
    <source>
        <dbReference type="SAM" id="MobiDB-lite"/>
    </source>
</evidence>
<evidence type="ECO:0000256" key="5">
    <source>
        <dbReference type="ARBA" id="ARBA00022519"/>
    </source>
</evidence>
<evidence type="ECO:0000313" key="12">
    <source>
        <dbReference type="EMBL" id="MBW0145437.1"/>
    </source>
</evidence>